<dbReference type="InterPro" id="IPR036291">
    <property type="entry name" value="NAD(P)-bd_dom_sf"/>
</dbReference>
<dbReference type="RefSeq" id="WP_109984138.1">
    <property type="nucleotide sequence ID" value="NZ_JAJUIE010000014.1"/>
</dbReference>
<keyword evidence="6" id="KW-1185">Reference proteome</keyword>
<dbReference type="SUPFAM" id="SSF48179">
    <property type="entry name" value="6-phosphogluconate dehydrogenase C-terminal domain-like"/>
    <property type="match status" value="1"/>
</dbReference>
<dbReference type="AlphaFoldDB" id="A0A317L3S9"/>
<sequence>MKWGIIGTGNMGKVLIHAFLQSKLLDQRDLFVTNRTVERAYELKETYPHIQVKDDPFTLIDSVDTVFICVKPVDMVPLLKEISHRLNQHHLLVSITSPVSVQEIESLVDCQVARMIPSITNQALAGVSLLTFSEKIDHDRKQLFIKRCRSFSEPLEIKEDIVRISSDIVSCGPAFFAFLAQSFIENANELTEITKEDATLLMEKMFIGFGKLLATEQFTLPELIEKVCVKGGITGVGIAAIEAHTDNPFHHLIKGTHEKFHTEKAHIQSSIHYS</sequence>
<evidence type="ECO:0000259" key="3">
    <source>
        <dbReference type="Pfam" id="PF03807"/>
    </source>
</evidence>
<comment type="caution">
    <text evidence="5">The sequence shown here is derived from an EMBL/GenBank/DDBJ whole genome shotgun (WGS) entry which is preliminary data.</text>
</comment>
<dbReference type="EMBL" id="QGTD01000008">
    <property type="protein sequence ID" value="PWU68459.1"/>
    <property type="molecule type" value="Genomic_DNA"/>
</dbReference>
<feature type="domain" description="Pyrroline-5-carboxylate reductase catalytic N-terminal" evidence="3">
    <location>
        <begin position="3"/>
        <end position="97"/>
    </location>
</feature>
<dbReference type="InterPro" id="IPR000304">
    <property type="entry name" value="Pyrroline-COOH_reductase"/>
</dbReference>
<dbReference type="PIRSF" id="PIRSF000193">
    <property type="entry name" value="Pyrrol-5-carb_rd"/>
    <property type="match status" value="1"/>
</dbReference>
<dbReference type="InterPro" id="IPR029036">
    <property type="entry name" value="P5CR_dimer"/>
</dbReference>
<evidence type="ECO:0000259" key="4">
    <source>
        <dbReference type="Pfam" id="PF14748"/>
    </source>
</evidence>
<dbReference type="Gene3D" id="3.40.50.720">
    <property type="entry name" value="NAD(P)-binding Rossmann-like Domain"/>
    <property type="match status" value="1"/>
</dbReference>
<dbReference type="SUPFAM" id="SSF51735">
    <property type="entry name" value="NAD(P)-binding Rossmann-fold domains"/>
    <property type="match status" value="1"/>
</dbReference>
<organism evidence="5 6">
    <name type="scientific">Gracilibacillus dipsosauri</name>
    <dbReference type="NCBI Taxonomy" id="178340"/>
    <lineage>
        <taxon>Bacteria</taxon>
        <taxon>Bacillati</taxon>
        <taxon>Bacillota</taxon>
        <taxon>Bacilli</taxon>
        <taxon>Bacillales</taxon>
        <taxon>Bacillaceae</taxon>
        <taxon>Gracilibacillus</taxon>
    </lineage>
</organism>
<dbReference type="Gene3D" id="1.10.3730.10">
    <property type="entry name" value="ProC C-terminal domain-like"/>
    <property type="match status" value="1"/>
</dbReference>
<keyword evidence="2" id="KW-0521">NADP</keyword>
<dbReference type="Pfam" id="PF03807">
    <property type="entry name" value="F420_oxidored"/>
    <property type="match status" value="1"/>
</dbReference>
<evidence type="ECO:0000313" key="5">
    <source>
        <dbReference type="EMBL" id="PWU68459.1"/>
    </source>
</evidence>
<accession>A0A317L3S9</accession>
<reference evidence="5 6" key="1">
    <citation type="submission" date="2018-05" db="EMBL/GenBank/DDBJ databases">
        <title>Genomic analysis of Gracilibacillus dipsosauri DD1 reveals novel features of a salt-tolerant amylase.</title>
        <authorList>
            <person name="Deutch C.E."/>
            <person name="Yang S."/>
        </authorList>
    </citation>
    <scope>NUCLEOTIDE SEQUENCE [LARGE SCALE GENOMIC DNA]</scope>
    <source>
        <strain evidence="5 6">DD1</strain>
    </source>
</reference>
<evidence type="ECO:0000256" key="1">
    <source>
        <dbReference type="ARBA" id="ARBA00005525"/>
    </source>
</evidence>
<name>A0A317L3S9_9BACI</name>
<dbReference type="NCBIfam" id="NF005814">
    <property type="entry name" value="PRK07680.1"/>
    <property type="match status" value="1"/>
</dbReference>
<dbReference type="InterPro" id="IPR028939">
    <property type="entry name" value="P5C_Rdtase_cat_N"/>
</dbReference>
<evidence type="ECO:0000256" key="2">
    <source>
        <dbReference type="PIRSR" id="PIRSR000193-1"/>
    </source>
</evidence>
<protein>
    <submittedName>
        <fullName evidence="5">Late competence protein ComER</fullName>
    </submittedName>
</protein>
<dbReference type="GO" id="GO:0004735">
    <property type="term" value="F:pyrroline-5-carboxylate reductase activity"/>
    <property type="evidence" value="ECO:0007669"/>
    <property type="project" value="InterPro"/>
</dbReference>
<dbReference type="OrthoDB" id="9805754at2"/>
<dbReference type="Proteomes" id="UP000245624">
    <property type="component" value="Unassembled WGS sequence"/>
</dbReference>
<dbReference type="PANTHER" id="PTHR11645">
    <property type="entry name" value="PYRROLINE-5-CARBOXYLATE REDUCTASE"/>
    <property type="match status" value="1"/>
</dbReference>
<gene>
    <name evidence="5" type="ORF">DLJ74_08415</name>
</gene>
<dbReference type="InterPro" id="IPR008927">
    <property type="entry name" value="6-PGluconate_DH-like_C_sf"/>
</dbReference>
<feature type="binding site" evidence="2">
    <location>
        <begin position="6"/>
        <end position="11"/>
    </location>
    <ligand>
        <name>NADP(+)</name>
        <dbReference type="ChEBI" id="CHEBI:58349"/>
    </ligand>
</feature>
<feature type="domain" description="Pyrroline-5-carboxylate reductase dimerisation" evidence="4">
    <location>
        <begin position="160"/>
        <end position="245"/>
    </location>
</feature>
<dbReference type="PANTHER" id="PTHR11645:SF51">
    <property type="entry name" value="COME OPERON PROTEIN 4"/>
    <property type="match status" value="1"/>
</dbReference>
<dbReference type="GO" id="GO:0055129">
    <property type="term" value="P:L-proline biosynthetic process"/>
    <property type="evidence" value="ECO:0007669"/>
    <property type="project" value="TreeGrafter"/>
</dbReference>
<dbReference type="Pfam" id="PF14748">
    <property type="entry name" value="P5CR_dimer"/>
    <property type="match status" value="1"/>
</dbReference>
<proteinExistence type="inferred from homology"/>
<comment type="similarity">
    <text evidence="1">Belongs to the pyrroline-5-carboxylate reductase family.</text>
</comment>
<evidence type="ECO:0000313" key="6">
    <source>
        <dbReference type="Proteomes" id="UP000245624"/>
    </source>
</evidence>